<organism evidence="1">
    <name type="scientific">marine metagenome</name>
    <dbReference type="NCBI Taxonomy" id="408172"/>
    <lineage>
        <taxon>unclassified sequences</taxon>
        <taxon>metagenomes</taxon>
        <taxon>ecological metagenomes</taxon>
    </lineage>
</organism>
<reference evidence="1" key="1">
    <citation type="submission" date="2018-05" db="EMBL/GenBank/DDBJ databases">
        <authorList>
            <person name="Lanie J.A."/>
            <person name="Ng W.-L."/>
            <person name="Kazmierczak K.M."/>
            <person name="Andrzejewski T.M."/>
            <person name="Davidsen T.M."/>
            <person name="Wayne K.J."/>
            <person name="Tettelin H."/>
            <person name="Glass J.I."/>
            <person name="Rusch D."/>
            <person name="Podicherti R."/>
            <person name="Tsui H.-C.T."/>
            <person name="Winkler M.E."/>
        </authorList>
    </citation>
    <scope>NUCLEOTIDE SEQUENCE</scope>
</reference>
<protein>
    <submittedName>
        <fullName evidence="1">Uncharacterized protein</fullName>
    </submittedName>
</protein>
<name>A0A382V200_9ZZZZ</name>
<dbReference type="PROSITE" id="PS51318">
    <property type="entry name" value="TAT"/>
    <property type="match status" value="1"/>
</dbReference>
<dbReference type="AlphaFoldDB" id="A0A382V200"/>
<evidence type="ECO:0000313" key="1">
    <source>
        <dbReference type="EMBL" id="SVD40523.1"/>
    </source>
</evidence>
<dbReference type="InterPro" id="IPR006311">
    <property type="entry name" value="TAT_signal"/>
</dbReference>
<sequence>MSRKNITRRGVIKSGVATSVALAAPTIWIPKIEASQTVNVWTYANFIPKDFKREFENETGIRIRERLVDDQ</sequence>
<accession>A0A382V200</accession>
<gene>
    <name evidence="1" type="ORF">METZ01_LOCUS393377</name>
</gene>
<dbReference type="EMBL" id="UINC01148564">
    <property type="protein sequence ID" value="SVD40523.1"/>
    <property type="molecule type" value="Genomic_DNA"/>
</dbReference>
<proteinExistence type="predicted"/>
<feature type="non-terminal residue" evidence="1">
    <location>
        <position position="71"/>
    </location>
</feature>